<evidence type="ECO:0000313" key="3">
    <source>
        <dbReference type="Proteomes" id="UP000800200"/>
    </source>
</evidence>
<dbReference type="OrthoDB" id="201656at2759"/>
<dbReference type="SMART" id="SM00829">
    <property type="entry name" value="PKS_ER"/>
    <property type="match status" value="1"/>
</dbReference>
<organism evidence="2 3">
    <name type="scientific">Zopfia rhizophila CBS 207.26</name>
    <dbReference type="NCBI Taxonomy" id="1314779"/>
    <lineage>
        <taxon>Eukaryota</taxon>
        <taxon>Fungi</taxon>
        <taxon>Dikarya</taxon>
        <taxon>Ascomycota</taxon>
        <taxon>Pezizomycotina</taxon>
        <taxon>Dothideomycetes</taxon>
        <taxon>Dothideomycetes incertae sedis</taxon>
        <taxon>Zopfiaceae</taxon>
        <taxon>Zopfia</taxon>
    </lineage>
</organism>
<dbReference type="CDD" id="cd08267">
    <property type="entry name" value="MDR1"/>
    <property type="match status" value="1"/>
</dbReference>
<protein>
    <submittedName>
        <fullName evidence="2">NAD(P)-binding protein</fullName>
    </submittedName>
</protein>
<keyword evidence="3" id="KW-1185">Reference proteome</keyword>
<reference evidence="2" key="1">
    <citation type="journal article" date="2020" name="Stud. Mycol.">
        <title>101 Dothideomycetes genomes: a test case for predicting lifestyles and emergence of pathogens.</title>
        <authorList>
            <person name="Haridas S."/>
            <person name="Albert R."/>
            <person name="Binder M."/>
            <person name="Bloem J."/>
            <person name="Labutti K."/>
            <person name="Salamov A."/>
            <person name="Andreopoulos B."/>
            <person name="Baker S."/>
            <person name="Barry K."/>
            <person name="Bills G."/>
            <person name="Bluhm B."/>
            <person name="Cannon C."/>
            <person name="Castanera R."/>
            <person name="Culley D."/>
            <person name="Daum C."/>
            <person name="Ezra D."/>
            <person name="Gonzalez J."/>
            <person name="Henrissat B."/>
            <person name="Kuo A."/>
            <person name="Liang C."/>
            <person name="Lipzen A."/>
            <person name="Lutzoni F."/>
            <person name="Magnuson J."/>
            <person name="Mondo S."/>
            <person name="Nolan M."/>
            <person name="Ohm R."/>
            <person name="Pangilinan J."/>
            <person name="Park H.-J."/>
            <person name="Ramirez L."/>
            <person name="Alfaro M."/>
            <person name="Sun H."/>
            <person name="Tritt A."/>
            <person name="Yoshinaga Y."/>
            <person name="Zwiers L.-H."/>
            <person name="Turgeon B."/>
            <person name="Goodwin S."/>
            <person name="Spatafora J."/>
            <person name="Crous P."/>
            <person name="Grigoriev I."/>
        </authorList>
    </citation>
    <scope>NUCLEOTIDE SEQUENCE</scope>
    <source>
        <strain evidence="2">CBS 207.26</strain>
    </source>
</reference>
<accession>A0A6A6E0T5</accession>
<dbReference type="GO" id="GO:0016491">
    <property type="term" value="F:oxidoreductase activity"/>
    <property type="evidence" value="ECO:0007669"/>
    <property type="project" value="InterPro"/>
</dbReference>
<dbReference type="InterPro" id="IPR011032">
    <property type="entry name" value="GroES-like_sf"/>
</dbReference>
<dbReference type="PANTHER" id="PTHR11695">
    <property type="entry name" value="ALCOHOL DEHYDROGENASE RELATED"/>
    <property type="match status" value="1"/>
</dbReference>
<evidence type="ECO:0000313" key="2">
    <source>
        <dbReference type="EMBL" id="KAF2184853.1"/>
    </source>
</evidence>
<evidence type="ECO:0000259" key="1">
    <source>
        <dbReference type="SMART" id="SM00829"/>
    </source>
</evidence>
<sequence>MAPSSPPIPPTMKAWTFSKAGPHRKVLTLTPNLPTPAAPTGNQVLIKIAYSGLNPADTKVMNIIPTFLRKSVSIPGMDFSGTIIGAGPSAPENLKVGTKVFGALPRKAPFAGYGTLCEYICISTTGLAIASVPENVSMEEAAGMAIAGIVTFLICKYGGINEGNGYRVLVNGASGGCGSMFVQGVLAMGAKEVVGTCSAPNVEMVKSLGASRVIDYRANAPVQKFLAKEYGTRPFDVVVDTVGAQKIYTHSPAFLKESGVFVNIGGYTDGTAWTLWHWFINYFWPSWLGGTPRKYVMFSGSPDQESMEKLVKYVGEGKMTTVVEKVYEMDQLLEAFDLLNTKRVRGKLVVKVGGD</sequence>
<dbReference type="Pfam" id="PF08240">
    <property type="entry name" value="ADH_N"/>
    <property type="match status" value="1"/>
</dbReference>
<dbReference type="Proteomes" id="UP000800200">
    <property type="component" value="Unassembled WGS sequence"/>
</dbReference>
<dbReference type="InterPro" id="IPR050700">
    <property type="entry name" value="YIM1/Zinc_Alcohol_DH_Fams"/>
</dbReference>
<dbReference type="AlphaFoldDB" id="A0A6A6E0T5"/>
<dbReference type="SUPFAM" id="SSF50129">
    <property type="entry name" value="GroES-like"/>
    <property type="match status" value="1"/>
</dbReference>
<dbReference type="InterPro" id="IPR013154">
    <property type="entry name" value="ADH-like_N"/>
</dbReference>
<dbReference type="Gene3D" id="3.40.50.720">
    <property type="entry name" value="NAD(P)-binding Rossmann-like Domain"/>
    <property type="match status" value="1"/>
</dbReference>
<dbReference type="InterPro" id="IPR036291">
    <property type="entry name" value="NAD(P)-bd_dom_sf"/>
</dbReference>
<feature type="domain" description="Enoyl reductase (ER)" evidence="1">
    <location>
        <begin position="23"/>
        <end position="350"/>
    </location>
</feature>
<dbReference type="GO" id="GO:0005739">
    <property type="term" value="C:mitochondrion"/>
    <property type="evidence" value="ECO:0007669"/>
    <property type="project" value="TreeGrafter"/>
</dbReference>
<dbReference type="PANTHER" id="PTHR11695:SF294">
    <property type="entry name" value="RETICULON-4-INTERACTING PROTEIN 1, MITOCHONDRIAL"/>
    <property type="match status" value="1"/>
</dbReference>
<gene>
    <name evidence="2" type="ORF">K469DRAFT_666234</name>
</gene>
<dbReference type="InterPro" id="IPR020843">
    <property type="entry name" value="ER"/>
</dbReference>
<dbReference type="SUPFAM" id="SSF51735">
    <property type="entry name" value="NAD(P)-binding Rossmann-fold domains"/>
    <property type="match status" value="1"/>
</dbReference>
<name>A0A6A6E0T5_9PEZI</name>
<dbReference type="Pfam" id="PF13602">
    <property type="entry name" value="ADH_zinc_N_2"/>
    <property type="match status" value="1"/>
</dbReference>
<dbReference type="EMBL" id="ML994636">
    <property type="protein sequence ID" value="KAF2184853.1"/>
    <property type="molecule type" value="Genomic_DNA"/>
</dbReference>
<proteinExistence type="predicted"/>
<dbReference type="Gene3D" id="3.90.180.10">
    <property type="entry name" value="Medium-chain alcohol dehydrogenases, catalytic domain"/>
    <property type="match status" value="1"/>
</dbReference>